<dbReference type="InterPro" id="IPR036291">
    <property type="entry name" value="NAD(P)-bd_dom_sf"/>
</dbReference>
<comment type="caution">
    <text evidence="3">The sequence shown here is derived from an EMBL/GenBank/DDBJ whole genome shotgun (WGS) entry which is preliminary data.</text>
</comment>
<protein>
    <submittedName>
        <fullName evidence="3">SDR family oxidoreductase</fullName>
    </submittedName>
</protein>
<dbReference type="Pfam" id="PF13561">
    <property type="entry name" value="adh_short_C2"/>
    <property type="match status" value="1"/>
</dbReference>
<name>A0A6I4VUW0_9BACL</name>
<keyword evidence="4" id="KW-1185">Reference proteome</keyword>
<evidence type="ECO:0000256" key="1">
    <source>
        <dbReference type="ARBA" id="ARBA00006484"/>
    </source>
</evidence>
<dbReference type="NCBIfam" id="NF009466">
    <property type="entry name" value="PRK12826.1-2"/>
    <property type="match status" value="1"/>
</dbReference>
<dbReference type="FunFam" id="3.40.50.720:FF:000173">
    <property type="entry name" value="3-oxoacyl-[acyl-carrier protein] reductase"/>
    <property type="match status" value="1"/>
</dbReference>
<proteinExistence type="inferred from homology"/>
<dbReference type="EMBL" id="WUUL01000001">
    <property type="protein sequence ID" value="MXQ52284.1"/>
    <property type="molecule type" value="Genomic_DNA"/>
</dbReference>
<organism evidence="3 4">
    <name type="scientific">Shimazuella alba</name>
    <dbReference type="NCBI Taxonomy" id="2690964"/>
    <lineage>
        <taxon>Bacteria</taxon>
        <taxon>Bacillati</taxon>
        <taxon>Bacillota</taxon>
        <taxon>Bacilli</taxon>
        <taxon>Bacillales</taxon>
        <taxon>Thermoactinomycetaceae</taxon>
        <taxon>Shimazuella</taxon>
    </lineage>
</organism>
<comment type="similarity">
    <text evidence="1">Belongs to the short-chain dehydrogenases/reductases (SDR) family.</text>
</comment>
<dbReference type="InterPro" id="IPR002347">
    <property type="entry name" value="SDR_fam"/>
</dbReference>
<dbReference type="GO" id="GO:0032787">
    <property type="term" value="P:monocarboxylic acid metabolic process"/>
    <property type="evidence" value="ECO:0007669"/>
    <property type="project" value="UniProtKB-ARBA"/>
</dbReference>
<dbReference type="PANTHER" id="PTHR42879:SF2">
    <property type="entry name" value="3-OXOACYL-[ACYL-CARRIER-PROTEIN] REDUCTASE FABG"/>
    <property type="match status" value="1"/>
</dbReference>
<dbReference type="Proteomes" id="UP000430692">
    <property type="component" value="Unassembled WGS sequence"/>
</dbReference>
<dbReference type="PRINTS" id="PR00081">
    <property type="entry name" value="GDHRDH"/>
</dbReference>
<dbReference type="InterPro" id="IPR050259">
    <property type="entry name" value="SDR"/>
</dbReference>
<gene>
    <name evidence="3" type="ORF">GSM42_00660</name>
</gene>
<dbReference type="PROSITE" id="PS00061">
    <property type="entry name" value="ADH_SHORT"/>
    <property type="match status" value="1"/>
</dbReference>
<dbReference type="RefSeq" id="WP_160799324.1">
    <property type="nucleotide sequence ID" value="NZ_WUUL01000001.1"/>
</dbReference>
<reference evidence="3 4" key="1">
    <citation type="submission" date="2019-12" db="EMBL/GenBank/DDBJ databases">
        <title>Whole-genome analyses of novel actinobacteria.</title>
        <authorList>
            <person name="Sahin N."/>
            <person name="Saygin H."/>
        </authorList>
    </citation>
    <scope>NUCLEOTIDE SEQUENCE [LARGE SCALE GENOMIC DNA]</scope>
    <source>
        <strain evidence="3 4">KC615</strain>
    </source>
</reference>
<dbReference type="Gene3D" id="3.40.50.720">
    <property type="entry name" value="NAD(P)-binding Rossmann-like Domain"/>
    <property type="match status" value="1"/>
</dbReference>
<sequence length="247" mass="26460">MTDKDLVAWVTGASGGIGSAISIQLAKAGIKVAVCYHQNTLQADKVVQQCKEVGSDAASFALDVTKEEEVKQVFQAIHFSLGKPSILVHAAGHTEVGLFQDATIDQYNRMMDVHVKGAFLLSRIILPHLLQEKWGRIVLISSIWGSVGGATEVLYSTAKSALHGMAKALAKEVALSGITVNVVAPGAVDTELLKNQLTQEEKQQLAEEIPIGRLGIPEEIASMVGHLCEKKSSYVTGQVIQVNGGWY</sequence>
<dbReference type="CDD" id="cd05233">
    <property type="entry name" value="SDR_c"/>
    <property type="match status" value="1"/>
</dbReference>
<dbReference type="PANTHER" id="PTHR42879">
    <property type="entry name" value="3-OXOACYL-(ACYL-CARRIER-PROTEIN) REDUCTASE"/>
    <property type="match status" value="1"/>
</dbReference>
<evidence type="ECO:0000313" key="3">
    <source>
        <dbReference type="EMBL" id="MXQ52284.1"/>
    </source>
</evidence>
<dbReference type="InterPro" id="IPR020904">
    <property type="entry name" value="Sc_DH/Rdtase_CS"/>
</dbReference>
<dbReference type="NCBIfam" id="NF047420">
    <property type="entry name" value="EF_P_mod_YmfI"/>
    <property type="match status" value="1"/>
</dbReference>
<dbReference type="GO" id="GO:0016491">
    <property type="term" value="F:oxidoreductase activity"/>
    <property type="evidence" value="ECO:0007669"/>
    <property type="project" value="UniProtKB-KW"/>
</dbReference>
<evidence type="ECO:0000313" key="4">
    <source>
        <dbReference type="Proteomes" id="UP000430692"/>
    </source>
</evidence>
<evidence type="ECO:0000256" key="2">
    <source>
        <dbReference type="ARBA" id="ARBA00023002"/>
    </source>
</evidence>
<accession>A0A6I4VUW0</accession>
<dbReference type="SUPFAM" id="SSF51735">
    <property type="entry name" value="NAD(P)-binding Rossmann-fold domains"/>
    <property type="match status" value="1"/>
</dbReference>
<keyword evidence="2" id="KW-0560">Oxidoreductase</keyword>
<dbReference type="PRINTS" id="PR00080">
    <property type="entry name" value="SDRFAMILY"/>
</dbReference>
<dbReference type="AlphaFoldDB" id="A0A6I4VUW0"/>